<evidence type="ECO:0000256" key="1">
    <source>
        <dbReference type="ARBA" id="ARBA00004413"/>
    </source>
</evidence>
<dbReference type="EMBL" id="JAKTTI010000001">
    <property type="protein sequence ID" value="MCH1623766.1"/>
    <property type="molecule type" value="Genomic_DNA"/>
</dbReference>
<dbReference type="GO" id="GO:0005525">
    <property type="term" value="F:GTP binding"/>
    <property type="evidence" value="ECO:0007669"/>
    <property type="project" value="UniProtKB-UniRule"/>
</dbReference>
<reference evidence="16" key="1">
    <citation type="submission" date="2022-02" db="EMBL/GenBank/DDBJ databases">
        <title>Fredinandcohnia quinoae sp. nov. isolated from Chenopodium quinoa seeds.</title>
        <authorList>
            <person name="Saati-Santamaria Z."/>
            <person name="Flores-Felix J.D."/>
            <person name="Igual J.M."/>
            <person name="Velazquez E."/>
            <person name="Garcia-Fraile P."/>
            <person name="Martinez-Molina E."/>
        </authorList>
    </citation>
    <scope>NUCLEOTIDE SEQUENCE</scope>
    <source>
        <strain evidence="16">SECRCQ15</strain>
    </source>
</reference>
<keyword evidence="8" id="KW-0653">Protein transport</keyword>
<feature type="domain" description="AAA+ ATPase" evidence="14">
    <location>
        <begin position="195"/>
        <end position="337"/>
    </location>
</feature>
<keyword evidence="10" id="KW-0472">Membrane</keyword>
<keyword evidence="16" id="KW-0282">Flagellum</keyword>
<dbReference type="InterPro" id="IPR003593">
    <property type="entry name" value="AAA+_ATPase"/>
</dbReference>
<keyword evidence="11" id="KW-1006">Bacterial flagellum protein export</keyword>
<dbReference type="Gene3D" id="3.40.50.300">
    <property type="entry name" value="P-loop containing nucleotide triphosphate hydrolases"/>
    <property type="match status" value="1"/>
</dbReference>
<dbReference type="GO" id="GO:0015031">
    <property type="term" value="P:protein transport"/>
    <property type="evidence" value="ECO:0007669"/>
    <property type="project" value="UniProtKB-KW"/>
</dbReference>
<dbReference type="InterPro" id="IPR020006">
    <property type="entry name" value="FlhF"/>
</dbReference>
<dbReference type="GO" id="GO:0005047">
    <property type="term" value="F:signal recognition particle binding"/>
    <property type="evidence" value="ECO:0007669"/>
    <property type="project" value="TreeGrafter"/>
</dbReference>
<dbReference type="InterPro" id="IPR027417">
    <property type="entry name" value="P-loop_NTPase"/>
</dbReference>
<dbReference type="Gene3D" id="1.20.120.1380">
    <property type="entry name" value="Flagellar FlhF biosynthesis protein, N domain"/>
    <property type="match status" value="1"/>
</dbReference>
<dbReference type="FunFam" id="3.40.50.300:FF:000695">
    <property type="entry name" value="Flagellar biosynthesis regulator FlhF"/>
    <property type="match status" value="1"/>
</dbReference>
<evidence type="ECO:0000256" key="5">
    <source>
        <dbReference type="ARBA" id="ARBA00022475"/>
    </source>
</evidence>
<evidence type="ECO:0000259" key="14">
    <source>
        <dbReference type="SMART" id="SM00382"/>
    </source>
</evidence>
<dbReference type="SMART" id="SM00382">
    <property type="entry name" value="AAA"/>
    <property type="match status" value="1"/>
</dbReference>
<keyword evidence="17" id="KW-1185">Reference proteome</keyword>
<evidence type="ECO:0000256" key="9">
    <source>
        <dbReference type="ARBA" id="ARBA00023134"/>
    </source>
</evidence>
<feature type="domain" description="SRP54-type proteins GTP-binding" evidence="15">
    <location>
        <begin position="196"/>
        <end position="387"/>
    </location>
</feature>
<dbReference type="InterPro" id="IPR000897">
    <property type="entry name" value="SRP54_GTPase_dom"/>
</dbReference>
<proteinExistence type="inferred from homology"/>
<keyword evidence="16" id="KW-0966">Cell projection</keyword>
<dbReference type="PANTHER" id="PTHR43134:SF3">
    <property type="entry name" value="FLAGELLAR BIOSYNTHESIS PROTEIN FLHF"/>
    <property type="match status" value="1"/>
</dbReference>
<dbReference type="Pfam" id="PF00448">
    <property type="entry name" value="SRP54"/>
    <property type="match status" value="1"/>
</dbReference>
<evidence type="ECO:0000256" key="11">
    <source>
        <dbReference type="ARBA" id="ARBA00023225"/>
    </source>
</evidence>
<evidence type="ECO:0000256" key="7">
    <source>
        <dbReference type="ARBA" id="ARBA00022795"/>
    </source>
</evidence>
<evidence type="ECO:0000256" key="4">
    <source>
        <dbReference type="ARBA" id="ARBA00022448"/>
    </source>
</evidence>
<gene>
    <name evidence="16" type="primary">flhF</name>
    <name evidence="16" type="ORF">MJG50_00390</name>
</gene>
<dbReference type="PANTHER" id="PTHR43134">
    <property type="entry name" value="SIGNAL RECOGNITION PARTICLE RECEPTOR SUBUNIT ALPHA"/>
    <property type="match status" value="1"/>
</dbReference>
<keyword evidence="5" id="KW-1003">Cell membrane</keyword>
<evidence type="ECO:0000259" key="15">
    <source>
        <dbReference type="SMART" id="SM00962"/>
    </source>
</evidence>
<evidence type="ECO:0000313" key="16">
    <source>
        <dbReference type="EMBL" id="MCH1623766.1"/>
    </source>
</evidence>
<dbReference type="CDD" id="cd17873">
    <property type="entry name" value="FlhF"/>
    <property type="match status" value="1"/>
</dbReference>
<dbReference type="GO" id="GO:0005886">
    <property type="term" value="C:plasma membrane"/>
    <property type="evidence" value="ECO:0007669"/>
    <property type="project" value="UniProtKB-SubCell"/>
</dbReference>
<keyword evidence="7" id="KW-1005">Bacterial flagellum biogenesis</keyword>
<keyword evidence="16" id="KW-0969">Cilium</keyword>
<evidence type="ECO:0000256" key="12">
    <source>
        <dbReference type="ARBA" id="ARBA00025337"/>
    </source>
</evidence>
<evidence type="ECO:0000256" key="8">
    <source>
        <dbReference type="ARBA" id="ARBA00022927"/>
    </source>
</evidence>
<evidence type="ECO:0000256" key="3">
    <source>
        <dbReference type="ARBA" id="ARBA00014919"/>
    </source>
</evidence>
<dbReference type="SUPFAM" id="SSF52540">
    <property type="entry name" value="P-loop containing nucleoside triphosphate hydrolases"/>
    <property type="match status" value="1"/>
</dbReference>
<comment type="subcellular location">
    <subcellularLocation>
        <location evidence="1">Cell membrane</location>
        <topology evidence="1">Peripheral membrane protein</topology>
        <orientation evidence="1">Cytoplasmic side</orientation>
    </subcellularLocation>
</comment>
<dbReference type="InterPro" id="IPR047040">
    <property type="entry name" value="FlhF__GTPase_dom"/>
</dbReference>
<evidence type="ECO:0000256" key="10">
    <source>
        <dbReference type="ARBA" id="ARBA00023136"/>
    </source>
</evidence>
<evidence type="ECO:0000256" key="13">
    <source>
        <dbReference type="NCBIfam" id="TIGR03499"/>
    </source>
</evidence>
<dbReference type="Proteomes" id="UP001431131">
    <property type="component" value="Unassembled WGS sequence"/>
</dbReference>
<protein>
    <recommendedName>
        <fullName evidence="3 13">Flagellar biosynthesis protein FlhF</fullName>
    </recommendedName>
</protein>
<keyword evidence="6" id="KW-0547">Nucleotide-binding</keyword>
<dbReference type="SMART" id="SM00962">
    <property type="entry name" value="SRP54"/>
    <property type="match status" value="1"/>
</dbReference>
<dbReference type="NCBIfam" id="TIGR03499">
    <property type="entry name" value="FlhF"/>
    <property type="match status" value="1"/>
</dbReference>
<comment type="function">
    <text evidence="12">Necessary for flagellar biosynthesis. May be involved in translocation of the flagellum.</text>
</comment>
<keyword evidence="4" id="KW-0813">Transport</keyword>
<name>A0AAW5E175_9BACI</name>
<keyword evidence="9" id="KW-0342">GTP-binding</keyword>
<accession>A0AAW5E175</accession>
<organism evidence="16 17">
    <name type="scientific">Fredinandcohnia quinoae</name>
    <dbReference type="NCBI Taxonomy" id="2918902"/>
    <lineage>
        <taxon>Bacteria</taxon>
        <taxon>Bacillati</taxon>
        <taxon>Bacillota</taxon>
        <taxon>Bacilli</taxon>
        <taxon>Bacillales</taxon>
        <taxon>Bacillaceae</taxon>
        <taxon>Fredinandcohnia</taxon>
    </lineage>
</organism>
<evidence type="ECO:0000256" key="2">
    <source>
        <dbReference type="ARBA" id="ARBA00008531"/>
    </source>
</evidence>
<dbReference type="GO" id="GO:0006614">
    <property type="term" value="P:SRP-dependent cotranslational protein targeting to membrane"/>
    <property type="evidence" value="ECO:0007669"/>
    <property type="project" value="UniProtKB-UniRule"/>
</dbReference>
<dbReference type="GO" id="GO:0044781">
    <property type="term" value="P:bacterial-type flagellum organization"/>
    <property type="evidence" value="ECO:0007669"/>
    <property type="project" value="UniProtKB-UniRule"/>
</dbReference>
<comment type="similarity">
    <text evidence="2">Belongs to the GTP-binding SRP family.</text>
</comment>
<dbReference type="RefSeq" id="WP_240251745.1">
    <property type="nucleotide sequence ID" value="NZ_JAKTTI010000001.1"/>
</dbReference>
<sequence length="391" mass="44315">MKVKKFIASTMPEAMKMVRSELGSDAVILNSKVVQTQGFLGLFKKKNFEVIAAIDSTEPSTQKLQLKEKNRKLPDENKTEVIREHSPKLPVLNEKTQTIDNNLVKELAELKSMMLELSSDVSSKFEKYPGPLKSMNELFIDQDIDHQIRQAVLSELVEKWYSNQNSGSFNQVQAWAKEAIISRISSFQYGGLSYTKKYVNIVGPTGVGKTTSIAKIAAECILKDQKKVAFITTDTYRIAAIEQLKTYAKILSVPVEVCYSIDDFQQAKQKYENYDIVFIDTAGRNFRNKKYVDDLQKIIDFSDEMETFLVLSLTSKLTDMKEIFEKFSSVNINKYIFTKVDETSNYGAMLNMILQYKVGVAYLTNGQNVPDDIVEATPTIIANIILGEDVR</sequence>
<comment type="caution">
    <text evidence="16">The sequence shown here is derived from an EMBL/GenBank/DDBJ whole genome shotgun (WGS) entry which is preliminary data.</text>
</comment>
<evidence type="ECO:0000313" key="17">
    <source>
        <dbReference type="Proteomes" id="UP001431131"/>
    </source>
</evidence>
<dbReference type="AlphaFoldDB" id="A0AAW5E175"/>
<dbReference type="GO" id="GO:0003924">
    <property type="term" value="F:GTPase activity"/>
    <property type="evidence" value="ECO:0007669"/>
    <property type="project" value="UniProtKB-UniRule"/>
</dbReference>
<evidence type="ECO:0000256" key="6">
    <source>
        <dbReference type="ARBA" id="ARBA00022741"/>
    </source>
</evidence>